<proteinExistence type="predicted"/>
<accession>A0A1H0XQE3</accession>
<dbReference type="InterPro" id="IPR057204">
    <property type="entry name" value="DUF7882"/>
</dbReference>
<evidence type="ECO:0000259" key="1">
    <source>
        <dbReference type="Pfam" id="PF25355"/>
    </source>
</evidence>
<dbReference type="Pfam" id="PF25355">
    <property type="entry name" value="DUF7882"/>
    <property type="match status" value="1"/>
</dbReference>
<dbReference type="STRING" id="1079994.SAMN04488565_0018"/>
<evidence type="ECO:0000313" key="4">
    <source>
        <dbReference type="Proteomes" id="UP000182690"/>
    </source>
</evidence>
<organism evidence="2 4">
    <name type="scientific">Leucobacter chromiiresistens</name>
    <dbReference type="NCBI Taxonomy" id="1079994"/>
    <lineage>
        <taxon>Bacteria</taxon>
        <taxon>Bacillati</taxon>
        <taxon>Actinomycetota</taxon>
        <taxon>Actinomycetes</taxon>
        <taxon>Micrococcales</taxon>
        <taxon>Microbacteriaceae</taxon>
        <taxon>Leucobacter</taxon>
    </lineage>
</organism>
<feature type="domain" description="DUF7882" evidence="1">
    <location>
        <begin position="17"/>
        <end position="110"/>
    </location>
</feature>
<name>A0A1H0XQE3_9MICO</name>
<evidence type="ECO:0000313" key="2">
    <source>
        <dbReference type="EMBL" id="SDQ04886.1"/>
    </source>
</evidence>
<protein>
    <recommendedName>
        <fullName evidence="1">DUF7882 domain-containing protein</fullName>
    </recommendedName>
</protein>
<evidence type="ECO:0000313" key="3">
    <source>
        <dbReference type="EMBL" id="SDQ05349.1"/>
    </source>
</evidence>
<dbReference type="EMBL" id="FNKB01000001">
    <property type="protein sequence ID" value="SDQ05349.1"/>
    <property type="molecule type" value="Genomic_DNA"/>
</dbReference>
<reference evidence="2 4" key="1">
    <citation type="submission" date="2016-10" db="EMBL/GenBank/DDBJ databases">
        <authorList>
            <person name="de Groot N.N."/>
        </authorList>
    </citation>
    <scope>NUCLEOTIDE SEQUENCE [LARGE SCALE GENOMIC DNA]</scope>
    <source>
        <strain evidence="2 4">DSM 22788</strain>
    </source>
</reference>
<dbReference type="EMBL" id="FNKB01000001">
    <property type="protein sequence ID" value="SDQ04886.1"/>
    <property type="molecule type" value="Genomic_DNA"/>
</dbReference>
<dbReference type="AlphaFoldDB" id="A0A1H0XQE3"/>
<gene>
    <name evidence="2" type="ORF">SAMN04488565_0018</name>
    <name evidence="3" type="ORF">SAMN04488565_0072</name>
</gene>
<dbReference type="Proteomes" id="UP000182690">
    <property type="component" value="Unassembled WGS sequence"/>
</dbReference>
<sequence>MNQPLTYFVFNAKIWRMGYLKHGGREYEFEDRLLAHLQFVIGQKLKKQESFFLSWNKAHDQGDGRVSVWLSPYTGVAFHFSGSREPELSKAWVRALNALAHTPRGLLAISEDEANRFVKNNPDLT</sequence>